<organism evidence="1 2">
    <name type="scientific">Puccinia graminis f. sp. tritici</name>
    <dbReference type="NCBI Taxonomy" id="56615"/>
    <lineage>
        <taxon>Eukaryota</taxon>
        <taxon>Fungi</taxon>
        <taxon>Dikarya</taxon>
        <taxon>Basidiomycota</taxon>
        <taxon>Pucciniomycotina</taxon>
        <taxon>Pucciniomycetes</taxon>
        <taxon>Pucciniales</taxon>
        <taxon>Pucciniaceae</taxon>
        <taxon>Puccinia</taxon>
    </lineage>
</organism>
<name>A0A5B0MUU6_PUCGR</name>
<evidence type="ECO:0000313" key="1">
    <source>
        <dbReference type="EMBL" id="KAA1079530.1"/>
    </source>
</evidence>
<dbReference type="EMBL" id="VSWC01000132">
    <property type="protein sequence ID" value="KAA1079530.1"/>
    <property type="molecule type" value="Genomic_DNA"/>
</dbReference>
<comment type="caution">
    <text evidence="1">The sequence shown here is derived from an EMBL/GenBank/DDBJ whole genome shotgun (WGS) entry which is preliminary data.</text>
</comment>
<evidence type="ECO:0000313" key="2">
    <source>
        <dbReference type="Proteomes" id="UP000324748"/>
    </source>
</evidence>
<protein>
    <submittedName>
        <fullName evidence="1">Uncharacterized protein</fullName>
    </submittedName>
</protein>
<gene>
    <name evidence="1" type="ORF">PGT21_015053</name>
</gene>
<dbReference type="AlphaFoldDB" id="A0A5B0MUU6"/>
<sequence length="55" mass="6030">MSTEEIFKRLVNTSPSIGGVFKTSRKRASEGLDTSDRGAYDKLASGWHLRPNACS</sequence>
<accession>A0A5B0MUU6</accession>
<dbReference type="Proteomes" id="UP000324748">
    <property type="component" value="Unassembled WGS sequence"/>
</dbReference>
<keyword evidence="2" id="KW-1185">Reference proteome</keyword>
<reference evidence="1 2" key="1">
    <citation type="submission" date="2019-05" db="EMBL/GenBank/DDBJ databases">
        <title>Emergence of the Ug99 lineage of the wheat stem rust pathogen through somatic hybridization.</title>
        <authorList>
            <person name="Li F."/>
            <person name="Upadhyaya N.M."/>
            <person name="Sperschneider J."/>
            <person name="Matny O."/>
            <person name="Nguyen-Phuc H."/>
            <person name="Mago R."/>
            <person name="Raley C."/>
            <person name="Miller M.E."/>
            <person name="Silverstein K.A.T."/>
            <person name="Henningsen E."/>
            <person name="Hirsch C.D."/>
            <person name="Visser B."/>
            <person name="Pretorius Z.A."/>
            <person name="Steffenson B.J."/>
            <person name="Schwessinger B."/>
            <person name="Dodds P.N."/>
            <person name="Figueroa M."/>
        </authorList>
    </citation>
    <scope>NUCLEOTIDE SEQUENCE [LARGE SCALE GENOMIC DNA]</scope>
    <source>
        <strain evidence="1">21-0</strain>
    </source>
</reference>
<proteinExistence type="predicted"/>